<dbReference type="PATRIC" id="fig|1137280.3.peg.801"/>
<comment type="caution">
    <text evidence="2">The sequence shown here is derived from an EMBL/GenBank/DDBJ whole genome shotgun (WGS) entry which is preliminary data.</text>
</comment>
<dbReference type="SUPFAM" id="SSF75169">
    <property type="entry name" value="DsrEFH-like"/>
    <property type="match status" value="1"/>
</dbReference>
<gene>
    <name evidence="2" type="ORF">D777_00986</name>
</gene>
<organism evidence="2 3">
    <name type="scientific">Marinobacter nitratireducens</name>
    <dbReference type="NCBI Taxonomy" id="1137280"/>
    <lineage>
        <taxon>Bacteria</taxon>
        <taxon>Pseudomonadati</taxon>
        <taxon>Pseudomonadota</taxon>
        <taxon>Gammaproteobacteria</taxon>
        <taxon>Pseudomonadales</taxon>
        <taxon>Marinobacteraceae</taxon>
        <taxon>Marinobacter</taxon>
    </lineage>
</organism>
<dbReference type="InterPro" id="IPR003787">
    <property type="entry name" value="Sulphur_relay_DsrE/F-like"/>
</dbReference>
<dbReference type="Proteomes" id="UP000035057">
    <property type="component" value="Unassembled WGS sequence"/>
</dbReference>
<dbReference type="EMBL" id="ANIE01000003">
    <property type="protein sequence ID" value="KEF32352.1"/>
    <property type="molecule type" value="Genomic_DNA"/>
</dbReference>
<dbReference type="RefSeq" id="WP_036128928.1">
    <property type="nucleotide sequence ID" value="NZ_ANIE01000003.1"/>
</dbReference>
<name>A0A072N501_9GAMM</name>
<dbReference type="STRING" id="1137280.D777_00986"/>
<protein>
    <submittedName>
        <fullName evidence="2">tRNA 5-methylaminomethyl-2-thiouridine synthase TusC</fullName>
    </submittedName>
</protein>
<keyword evidence="3" id="KW-1185">Reference proteome</keyword>
<reference evidence="2 3" key="1">
    <citation type="submission" date="2012-12" db="EMBL/GenBank/DDBJ databases">
        <title>Genome assembly of Marinobacter sp. AK21.</title>
        <authorList>
            <person name="Khatri I."/>
            <person name="Kumar R."/>
            <person name="Vaidya B."/>
            <person name="Subramanian S."/>
            <person name="Pinnaka A."/>
        </authorList>
    </citation>
    <scope>NUCLEOTIDE SEQUENCE [LARGE SCALE GENOMIC DNA]</scope>
    <source>
        <strain evidence="2 3">AK21</strain>
    </source>
</reference>
<dbReference type="PANTHER" id="PTHR38780">
    <property type="entry name" value="PROTEIN TUSC"/>
    <property type="match status" value="1"/>
</dbReference>
<evidence type="ECO:0000313" key="3">
    <source>
        <dbReference type="Proteomes" id="UP000035057"/>
    </source>
</evidence>
<sequence>METLIIIDQAPYGGFSGREALDMAFSLAAFDQPVSLLFTGAGVNWLRKGQMPDEIYQKSVEKNLSAAPVFGIEKLLADETSCLRYNLDKEDLPAGVVVVDTDAKVIASFTQVLFAG</sequence>
<dbReference type="AlphaFoldDB" id="A0A072N501"/>
<proteinExistence type="inferred from homology"/>
<evidence type="ECO:0000256" key="1">
    <source>
        <dbReference type="ARBA" id="ARBA00005996"/>
    </source>
</evidence>
<dbReference type="InterPro" id="IPR027396">
    <property type="entry name" value="DsrEFH-like"/>
</dbReference>
<evidence type="ECO:0000313" key="2">
    <source>
        <dbReference type="EMBL" id="KEF32352.1"/>
    </source>
</evidence>
<dbReference type="PANTHER" id="PTHR38780:SF1">
    <property type="entry name" value="PROTEIN TUSC"/>
    <property type="match status" value="1"/>
</dbReference>
<accession>A0A072N501</accession>
<dbReference type="Pfam" id="PF02635">
    <property type="entry name" value="DsrE"/>
    <property type="match status" value="1"/>
</dbReference>
<dbReference type="Gene3D" id="3.40.1260.10">
    <property type="entry name" value="DsrEFH-like"/>
    <property type="match status" value="1"/>
</dbReference>
<dbReference type="InterPro" id="IPR017462">
    <property type="entry name" value="Sulphur_relay_TusC/DsrF"/>
</dbReference>
<comment type="similarity">
    <text evidence="1">Belongs to the DsrF/TusC family.</text>
</comment>
<dbReference type="OrthoDB" id="9789418at2"/>